<comment type="function">
    <text evidence="8">Transfers the 4'-phosphopantetheine moiety from coenzyme A to a Ser of acyl-carrier-protein.</text>
</comment>
<organism evidence="10 11">
    <name type="scientific">Candidatus Aquitaenariimonas noxiae</name>
    <dbReference type="NCBI Taxonomy" id="1974741"/>
    <lineage>
        <taxon>Bacteria</taxon>
        <taxon>Pseudomonadati</taxon>
        <taxon>Candidatus Omnitrophota</taxon>
        <taxon>Candidatus Aquitaenariimonas</taxon>
    </lineage>
</organism>
<feature type="binding site" evidence="8">
    <location>
        <position position="8"/>
    </location>
    <ligand>
        <name>Mg(2+)</name>
        <dbReference type="ChEBI" id="CHEBI:18420"/>
    </ligand>
</feature>
<evidence type="ECO:0000313" key="10">
    <source>
        <dbReference type="EMBL" id="PIU41517.1"/>
    </source>
</evidence>
<evidence type="ECO:0000256" key="7">
    <source>
        <dbReference type="ARBA" id="ARBA00023160"/>
    </source>
</evidence>
<evidence type="ECO:0000259" key="9">
    <source>
        <dbReference type="Pfam" id="PF01648"/>
    </source>
</evidence>
<dbReference type="HAMAP" id="MF_00101">
    <property type="entry name" value="AcpS"/>
    <property type="match status" value="1"/>
</dbReference>
<sequence length="125" mass="14296">MIVGTGIDIVEVKRVKYAIDKWGNGFLKKVFTDEEIKYAKKRRFIFEHLAARFALKEAVLKAFGYDKLSDWKNIEISNAKSGKPEIKLHGNLNKLKRVKKISEIMVSMSHTKNYAVANAILARRG</sequence>
<dbReference type="Proteomes" id="UP000230052">
    <property type="component" value="Unassembled WGS sequence"/>
</dbReference>
<evidence type="ECO:0000256" key="5">
    <source>
        <dbReference type="ARBA" id="ARBA00022842"/>
    </source>
</evidence>
<dbReference type="GO" id="GO:0006633">
    <property type="term" value="P:fatty acid biosynthetic process"/>
    <property type="evidence" value="ECO:0007669"/>
    <property type="project" value="UniProtKB-UniRule"/>
</dbReference>
<accession>A0A2J0L4R0</accession>
<evidence type="ECO:0000256" key="8">
    <source>
        <dbReference type="HAMAP-Rule" id="MF_00101"/>
    </source>
</evidence>
<dbReference type="InterPro" id="IPR037143">
    <property type="entry name" value="4-PPantetheinyl_Trfase_dom_sf"/>
</dbReference>
<feature type="domain" description="4'-phosphopantetheinyl transferase" evidence="9">
    <location>
        <begin position="5"/>
        <end position="96"/>
    </location>
</feature>
<comment type="similarity">
    <text evidence="8">Belongs to the P-Pant transferase superfamily. AcpS family.</text>
</comment>
<evidence type="ECO:0000256" key="1">
    <source>
        <dbReference type="ARBA" id="ARBA00022516"/>
    </source>
</evidence>
<evidence type="ECO:0000256" key="2">
    <source>
        <dbReference type="ARBA" id="ARBA00022679"/>
    </source>
</evidence>
<dbReference type="Gene3D" id="3.90.470.20">
    <property type="entry name" value="4'-phosphopantetheinyl transferase domain"/>
    <property type="match status" value="1"/>
</dbReference>
<evidence type="ECO:0000256" key="3">
    <source>
        <dbReference type="ARBA" id="ARBA00022723"/>
    </source>
</evidence>
<keyword evidence="7 8" id="KW-0275">Fatty acid biosynthesis</keyword>
<dbReference type="AlphaFoldDB" id="A0A2J0L4R0"/>
<protein>
    <recommendedName>
        <fullName evidence="8">Holo-[acyl-carrier-protein] synthase</fullName>
        <shortName evidence="8">Holo-ACP synthase</shortName>
        <ecNumber evidence="8">2.7.8.7</ecNumber>
    </recommendedName>
    <alternativeName>
        <fullName evidence="8">4'-phosphopantetheinyl transferase AcpS</fullName>
    </alternativeName>
</protein>
<keyword evidence="5 8" id="KW-0460">Magnesium</keyword>
<dbReference type="EC" id="2.7.8.7" evidence="8"/>
<dbReference type="EMBL" id="PEWV01000052">
    <property type="protein sequence ID" value="PIU41517.1"/>
    <property type="molecule type" value="Genomic_DNA"/>
</dbReference>
<keyword evidence="4 8" id="KW-0276">Fatty acid metabolism</keyword>
<dbReference type="InterPro" id="IPR004568">
    <property type="entry name" value="Ppantetheine-prot_Trfase_dom"/>
</dbReference>
<dbReference type="GO" id="GO:0008897">
    <property type="term" value="F:holo-[acyl-carrier-protein] synthase activity"/>
    <property type="evidence" value="ECO:0007669"/>
    <property type="project" value="UniProtKB-UniRule"/>
</dbReference>
<evidence type="ECO:0000256" key="6">
    <source>
        <dbReference type="ARBA" id="ARBA00023098"/>
    </source>
</evidence>
<keyword evidence="8" id="KW-0963">Cytoplasm</keyword>
<keyword evidence="1 8" id="KW-0444">Lipid biosynthesis</keyword>
<keyword evidence="3 8" id="KW-0479">Metal-binding</keyword>
<keyword evidence="6 8" id="KW-0443">Lipid metabolism</keyword>
<keyword evidence="2 8" id="KW-0808">Transferase</keyword>
<dbReference type="GO" id="GO:0005737">
    <property type="term" value="C:cytoplasm"/>
    <property type="evidence" value="ECO:0007669"/>
    <property type="project" value="UniProtKB-SubCell"/>
</dbReference>
<comment type="cofactor">
    <cofactor evidence="8">
        <name>Mg(2+)</name>
        <dbReference type="ChEBI" id="CHEBI:18420"/>
    </cofactor>
</comment>
<dbReference type="NCBIfam" id="TIGR00516">
    <property type="entry name" value="acpS"/>
    <property type="match status" value="1"/>
</dbReference>
<feature type="binding site" evidence="8">
    <location>
        <position position="57"/>
    </location>
    <ligand>
        <name>Mg(2+)</name>
        <dbReference type="ChEBI" id="CHEBI:18420"/>
    </ligand>
</feature>
<dbReference type="Pfam" id="PF01648">
    <property type="entry name" value="ACPS"/>
    <property type="match status" value="1"/>
</dbReference>
<proteinExistence type="inferred from homology"/>
<evidence type="ECO:0000256" key="4">
    <source>
        <dbReference type="ARBA" id="ARBA00022832"/>
    </source>
</evidence>
<comment type="catalytic activity">
    <reaction evidence="8">
        <text>apo-[ACP] + CoA = holo-[ACP] + adenosine 3',5'-bisphosphate + H(+)</text>
        <dbReference type="Rhea" id="RHEA:12068"/>
        <dbReference type="Rhea" id="RHEA-COMP:9685"/>
        <dbReference type="Rhea" id="RHEA-COMP:9690"/>
        <dbReference type="ChEBI" id="CHEBI:15378"/>
        <dbReference type="ChEBI" id="CHEBI:29999"/>
        <dbReference type="ChEBI" id="CHEBI:57287"/>
        <dbReference type="ChEBI" id="CHEBI:58343"/>
        <dbReference type="ChEBI" id="CHEBI:64479"/>
        <dbReference type="EC" id="2.7.8.7"/>
    </reaction>
</comment>
<dbReference type="NCBIfam" id="TIGR00556">
    <property type="entry name" value="pantethn_trn"/>
    <property type="match status" value="1"/>
</dbReference>
<comment type="subcellular location">
    <subcellularLocation>
        <location evidence="8">Cytoplasm</location>
    </subcellularLocation>
</comment>
<dbReference type="InterPro" id="IPR008278">
    <property type="entry name" value="4-PPantetheinyl_Trfase_dom"/>
</dbReference>
<comment type="caution">
    <text evidence="10">The sequence shown here is derived from an EMBL/GenBank/DDBJ whole genome shotgun (WGS) entry which is preliminary data.</text>
</comment>
<dbReference type="GO" id="GO:0000287">
    <property type="term" value="F:magnesium ion binding"/>
    <property type="evidence" value="ECO:0007669"/>
    <property type="project" value="UniProtKB-UniRule"/>
</dbReference>
<evidence type="ECO:0000313" key="11">
    <source>
        <dbReference type="Proteomes" id="UP000230052"/>
    </source>
</evidence>
<gene>
    <name evidence="8 10" type="primary">acpS</name>
    <name evidence="10" type="ORF">COS99_05035</name>
</gene>
<dbReference type="SUPFAM" id="SSF56214">
    <property type="entry name" value="4'-phosphopantetheinyl transferase"/>
    <property type="match status" value="1"/>
</dbReference>
<reference evidence="10 11" key="1">
    <citation type="submission" date="2017-09" db="EMBL/GenBank/DDBJ databases">
        <title>Depth-based differentiation of microbial function through sediment-hosted aquifers and enrichment of novel symbionts in the deep terrestrial subsurface.</title>
        <authorList>
            <person name="Probst A.J."/>
            <person name="Ladd B."/>
            <person name="Jarett J.K."/>
            <person name="Geller-Mcgrath D.E."/>
            <person name="Sieber C.M."/>
            <person name="Emerson J.B."/>
            <person name="Anantharaman K."/>
            <person name="Thomas B.C."/>
            <person name="Malmstrom R."/>
            <person name="Stieglmeier M."/>
            <person name="Klingl A."/>
            <person name="Woyke T."/>
            <person name="Ryan C.M."/>
            <person name="Banfield J.F."/>
        </authorList>
    </citation>
    <scope>NUCLEOTIDE SEQUENCE [LARGE SCALE GENOMIC DNA]</scope>
    <source>
        <strain evidence="10">CG07_land_8_20_14_0_80_42_15</strain>
    </source>
</reference>
<name>A0A2J0L4R0_9BACT</name>
<dbReference type="InterPro" id="IPR002582">
    <property type="entry name" value="ACPS"/>
</dbReference>